<dbReference type="Gene3D" id="1.10.1040.10">
    <property type="entry name" value="N-(1-d-carboxylethyl)-l-norvaline Dehydrogenase, domain 2"/>
    <property type="match status" value="1"/>
</dbReference>
<dbReference type="GO" id="GO:0006631">
    <property type="term" value="P:fatty acid metabolic process"/>
    <property type="evidence" value="ECO:0007669"/>
    <property type="project" value="InterPro"/>
</dbReference>
<dbReference type="InterPro" id="IPR036291">
    <property type="entry name" value="NAD(P)-bd_dom_sf"/>
</dbReference>
<dbReference type="eggNOG" id="COG1250">
    <property type="taxonomic scope" value="Bacteria"/>
</dbReference>
<dbReference type="PATRIC" id="fig|745411.4.peg.101"/>
<dbReference type="InterPro" id="IPR013328">
    <property type="entry name" value="6PGD_dom2"/>
</dbReference>
<dbReference type="InterPro" id="IPR006176">
    <property type="entry name" value="3-OHacyl-CoA_DH_NAD-bd"/>
</dbReference>
<feature type="site" description="Important for catalytic activity" evidence="2">
    <location>
        <position position="119"/>
    </location>
</feature>
<evidence type="ECO:0000259" key="3">
    <source>
        <dbReference type="Pfam" id="PF00725"/>
    </source>
</evidence>
<evidence type="ECO:0000256" key="1">
    <source>
        <dbReference type="ARBA" id="ARBA00023002"/>
    </source>
</evidence>
<name>K2KKH6_9GAMM</name>
<feature type="domain" description="3-hydroxyacyl-CoA dehydrogenase C-terminal" evidence="3">
    <location>
        <begin position="166"/>
        <end position="263"/>
    </location>
</feature>
<keyword evidence="6" id="KW-1185">Reference proteome</keyword>
<sequence length="293" mass="30768">MTSAPVAIIGAGTMGAAIAALLAAADQQVILIDPQPQALLKAQAALPQGVAFASELAAAKTAWLVIEAVPENLALKERLFKELEAVVNPECILATNTSGLSVNAIGAGLKGPQRFVGMHFFTPADIIPLVEVIRHDQTTQATVDAVLALLTTLGKKPVVVQKDIAGFIGNRLQHALAREAMSLLEKGIASAEDIDFVARWALGVRLAITGPLEQRDVNGLDVHHAIASYLYSDLENATAPLAVLQDKVAKGELGVKAGQGFYPWPEEQAADAAKRRNASLAELVSWLQSPAAG</sequence>
<keyword evidence="1 5" id="KW-0560">Oxidoreductase</keyword>
<accession>K2KKH6</accession>
<dbReference type="GO" id="GO:0008691">
    <property type="term" value="F:3-hydroxybutyryl-CoA dehydrogenase activity"/>
    <property type="evidence" value="ECO:0007669"/>
    <property type="project" value="UniProtKB-EC"/>
</dbReference>
<feature type="domain" description="3-hydroxyacyl-CoA dehydrogenase NAD binding" evidence="4">
    <location>
        <begin position="6"/>
        <end position="47"/>
    </location>
</feature>
<dbReference type="PANTHER" id="PTHR48075">
    <property type="entry name" value="3-HYDROXYACYL-COA DEHYDROGENASE FAMILY PROTEIN"/>
    <property type="match status" value="1"/>
</dbReference>
<dbReference type="Pfam" id="PF00725">
    <property type="entry name" value="3HCDH"/>
    <property type="match status" value="1"/>
</dbReference>
<dbReference type="STRING" id="745411.B3C1_00555"/>
<dbReference type="RefSeq" id="WP_008482191.1">
    <property type="nucleotide sequence ID" value="NZ_AMRI01000001.1"/>
</dbReference>
<dbReference type="GO" id="GO:0070403">
    <property type="term" value="F:NAD+ binding"/>
    <property type="evidence" value="ECO:0007669"/>
    <property type="project" value="InterPro"/>
</dbReference>
<evidence type="ECO:0000313" key="5">
    <source>
        <dbReference type="EMBL" id="EKE77905.1"/>
    </source>
</evidence>
<organism evidence="5 6">
    <name type="scientific">Gallaecimonas xiamenensis 3-C-1</name>
    <dbReference type="NCBI Taxonomy" id="745411"/>
    <lineage>
        <taxon>Bacteria</taxon>
        <taxon>Pseudomonadati</taxon>
        <taxon>Pseudomonadota</taxon>
        <taxon>Gammaproteobacteria</taxon>
        <taxon>Enterobacterales</taxon>
        <taxon>Gallaecimonadaceae</taxon>
        <taxon>Gallaecimonas</taxon>
    </lineage>
</organism>
<comment type="caution">
    <text evidence="5">The sequence shown here is derived from an EMBL/GenBank/DDBJ whole genome shotgun (WGS) entry which is preliminary data.</text>
</comment>
<evidence type="ECO:0000313" key="6">
    <source>
        <dbReference type="Proteomes" id="UP000006755"/>
    </source>
</evidence>
<dbReference type="Pfam" id="PF02737">
    <property type="entry name" value="3HCDH_N"/>
    <property type="match status" value="2"/>
</dbReference>
<dbReference type="PIRSF" id="PIRSF000105">
    <property type="entry name" value="HCDH"/>
    <property type="match status" value="1"/>
</dbReference>
<evidence type="ECO:0000256" key="2">
    <source>
        <dbReference type="PIRSR" id="PIRSR000105-1"/>
    </source>
</evidence>
<dbReference type="EC" id="1.1.1.157" evidence="5"/>
<dbReference type="PANTHER" id="PTHR48075:SF5">
    <property type="entry name" value="3-HYDROXYBUTYRYL-COA DEHYDROGENASE"/>
    <property type="match status" value="1"/>
</dbReference>
<dbReference type="InterPro" id="IPR008927">
    <property type="entry name" value="6-PGluconate_DH-like_C_sf"/>
</dbReference>
<dbReference type="Proteomes" id="UP000006755">
    <property type="component" value="Unassembled WGS sequence"/>
</dbReference>
<dbReference type="InterPro" id="IPR006108">
    <property type="entry name" value="3HC_DH_C"/>
</dbReference>
<protein>
    <submittedName>
        <fullName evidence="5">3-hydroxybutyryl-CoA dehydrogenase</fullName>
        <ecNumber evidence="5">1.1.1.157</ecNumber>
    </submittedName>
</protein>
<evidence type="ECO:0000259" key="4">
    <source>
        <dbReference type="Pfam" id="PF02737"/>
    </source>
</evidence>
<feature type="domain" description="3-hydroxyacyl-CoA dehydrogenase NAD binding" evidence="4">
    <location>
        <begin position="48"/>
        <end position="163"/>
    </location>
</feature>
<dbReference type="EMBL" id="AMRI01000001">
    <property type="protein sequence ID" value="EKE77905.1"/>
    <property type="molecule type" value="Genomic_DNA"/>
</dbReference>
<dbReference type="OrthoDB" id="5389341at2"/>
<dbReference type="SUPFAM" id="SSF48179">
    <property type="entry name" value="6-phosphogluconate dehydrogenase C-terminal domain-like"/>
    <property type="match status" value="1"/>
</dbReference>
<proteinExistence type="predicted"/>
<dbReference type="SUPFAM" id="SSF51735">
    <property type="entry name" value="NAD(P)-binding Rossmann-fold domains"/>
    <property type="match status" value="1"/>
</dbReference>
<reference evidence="5 6" key="1">
    <citation type="journal article" date="2012" name="J. Bacteriol.">
        <title>Genome Sequence of Gallaecimonas xiamenensis Type Strain 3-C-1.</title>
        <authorList>
            <person name="Lai Q."/>
            <person name="Wang L."/>
            <person name="Wang W."/>
            <person name="Shao Z."/>
        </authorList>
    </citation>
    <scope>NUCLEOTIDE SEQUENCE [LARGE SCALE GENOMIC DNA]</scope>
    <source>
        <strain evidence="5 6">3-C-1</strain>
    </source>
</reference>
<dbReference type="InterPro" id="IPR022694">
    <property type="entry name" value="3-OHacyl-CoA_DH"/>
</dbReference>
<gene>
    <name evidence="5" type="ORF">B3C1_00555</name>
</gene>
<dbReference type="AlphaFoldDB" id="K2KKH6"/>
<dbReference type="Gene3D" id="3.40.50.720">
    <property type="entry name" value="NAD(P)-binding Rossmann-like Domain"/>
    <property type="match status" value="2"/>
</dbReference>